<keyword evidence="1" id="KW-0678">Repressor</keyword>
<dbReference type="PANTHER" id="PTHR30055">
    <property type="entry name" value="HTH-TYPE TRANSCRIPTIONAL REGULATOR RUTR"/>
    <property type="match status" value="1"/>
</dbReference>
<dbReference type="InterPro" id="IPR050109">
    <property type="entry name" value="HTH-type_TetR-like_transc_reg"/>
</dbReference>
<feature type="domain" description="HTH tetR-type" evidence="6">
    <location>
        <begin position="6"/>
        <end position="66"/>
    </location>
</feature>
<keyword evidence="4" id="KW-0804">Transcription</keyword>
<dbReference type="SUPFAM" id="SSF48498">
    <property type="entry name" value="Tetracyclin repressor-like, C-terminal domain"/>
    <property type="match status" value="1"/>
</dbReference>
<feature type="DNA-binding region" description="H-T-H motif" evidence="5">
    <location>
        <begin position="29"/>
        <end position="48"/>
    </location>
</feature>
<dbReference type="SUPFAM" id="SSF46689">
    <property type="entry name" value="Homeodomain-like"/>
    <property type="match status" value="1"/>
</dbReference>
<evidence type="ECO:0000256" key="2">
    <source>
        <dbReference type="ARBA" id="ARBA00023015"/>
    </source>
</evidence>
<accession>A0A2Z6AZT7</accession>
<evidence type="ECO:0000313" key="7">
    <source>
        <dbReference type="EMBL" id="BBD08769.1"/>
    </source>
</evidence>
<dbReference type="Gene3D" id="1.10.357.10">
    <property type="entry name" value="Tetracycline Repressor, domain 2"/>
    <property type="match status" value="1"/>
</dbReference>
<evidence type="ECO:0000256" key="3">
    <source>
        <dbReference type="ARBA" id="ARBA00023125"/>
    </source>
</evidence>
<dbReference type="GO" id="GO:0000976">
    <property type="term" value="F:transcription cis-regulatory region binding"/>
    <property type="evidence" value="ECO:0007669"/>
    <property type="project" value="TreeGrafter"/>
</dbReference>
<dbReference type="GO" id="GO:0003700">
    <property type="term" value="F:DNA-binding transcription factor activity"/>
    <property type="evidence" value="ECO:0007669"/>
    <property type="project" value="TreeGrafter"/>
</dbReference>
<reference evidence="7 8" key="1">
    <citation type="journal article" date="2018" name="Sci. Adv.">
        <title>Multi-heme cytochromes provide a pathway for survival in energy-limited environments.</title>
        <authorList>
            <person name="Deng X."/>
            <person name="Dohmae N."/>
            <person name="Nealson K.H."/>
            <person name="Hashimoto K."/>
            <person name="Okamoto A."/>
        </authorList>
    </citation>
    <scope>NUCLEOTIDE SEQUENCE [LARGE SCALE GENOMIC DNA]</scope>
    <source>
        <strain evidence="7 8">IS5</strain>
    </source>
</reference>
<evidence type="ECO:0000256" key="5">
    <source>
        <dbReference type="PROSITE-ProRule" id="PRU00335"/>
    </source>
</evidence>
<dbReference type="Gene3D" id="1.10.10.60">
    <property type="entry name" value="Homeodomain-like"/>
    <property type="match status" value="1"/>
</dbReference>
<dbReference type="InterPro" id="IPR009057">
    <property type="entry name" value="Homeodomain-like_sf"/>
</dbReference>
<evidence type="ECO:0000256" key="4">
    <source>
        <dbReference type="ARBA" id="ARBA00023163"/>
    </source>
</evidence>
<dbReference type="InterPro" id="IPR001647">
    <property type="entry name" value="HTH_TetR"/>
</dbReference>
<protein>
    <submittedName>
        <fullName evidence="7">Transcriptional regulator, TetR family</fullName>
    </submittedName>
</protein>
<keyword evidence="8" id="KW-1185">Reference proteome</keyword>
<dbReference type="EMBL" id="AP017378">
    <property type="protein sequence ID" value="BBD08769.1"/>
    <property type="molecule type" value="Genomic_DNA"/>
</dbReference>
<dbReference type="PANTHER" id="PTHR30055:SF175">
    <property type="entry name" value="HTH-TYPE TRANSCRIPTIONAL REPRESSOR KSTR2"/>
    <property type="match status" value="1"/>
</dbReference>
<dbReference type="KEGG" id="dfl:DFE_2043"/>
<dbReference type="OrthoDB" id="63332at2"/>
<dbReference type="RefSeq" id="WP_126379146.1">
    <property type="nucleotide sequence ID" value="NZ_AP017378.1"/>
</dbReference>
<gene>
    <name evidence="7" type="ORF">DFE_2043</name>
</gene>
<name>A0A2Z6AZT7_9BACT</name>
<dbReference type="Pfam" id="PF00440">
    <property type="entry name" value="TetR_N"/>
    <property type="match status" value="1"/>
</dbReference>
<keyword evidence="2" id="KW-0805">Transcription regulation</keyword>
<evidence type="ECO:0000256" key="1">
    <source>
        <dbReference type="ARBA" id="ARBA00022491"/>
    </source>
</evidence>
<dbReference type="PRINTS" id="PR00455">
    <property type="entry name" value="HTHTETR"/>
</dbReference>
<proteinExistence type="predicted"/>
<dbReference type="InterPro" id="IPR036271">
    <property type="entry name" value="Tet_transcr_reg_TetR-rel_C_sf"/>
</dbReference>
<organism evidence="7 8">
    <name type="scientific">Desulfovibrio ferrophilus</name>
    <dbReference type="NCBI Taxonomy" id="241368"/>
    <lineage>
        <taxon>Bacteria</taxon>
        <taxon>Pseudomonadati</taxon>
        <taxon>Thermodesulfobacteriota</taxon>
        <taxon>Desulfovibrionia</taxon>
        <taxon>Desulfovibrionales</taxon>
        <taxon>Desulfovibrionaceae</taxon>
        <taxon>Desulfovibrio</taxon>
    </lineage>
</organism>
<evidence type="ECO:0000313" key="8">
    <source>
        <dbReference type="Proteomes" id="UP000269883"/>
    </source>
</evidence>
<dbReference type="Proteomes" id="UP000269883">
    <property type="component" value="Chromosome"/>
</dbReference>
<sequence>MGALSQEMRDRILEAAYASFRQFGVRRVTMDEISGGLRISKKTLYRYFSSKKDLVRELVLKRYSRHLDVVLVEVSRGRSARESFIAGYRRLGEMVREASPIFLSDTRSCYPDIWEEFDELRIRVLGEFAHAIARGVERGEIRSGVHPQIVAGIMECVVQKFMVPDTFRNAEFTPKQAWLTWFTMLTSGLFYEPSDLSDPAEDAYHLLNR</sequence>
<dbReference type="PROSITE" id="PS50977">
    <property type="entry name" value="HTH_TETR_2"/>
    <property type="match status" value="1"/>
</dbReference>
<evidence type="ECO:0000259" key="6">
    <source>
        <dbReference type="PROSITE" id="PS50977"/>
    </source>
</evidence>
<dbReference type="AlphaFoldDB" id="A0A2Z6AZT7"/>
<keyword evidence="3 5" id="KW-0238">DNA-binding</keyword>